<accession>A0A5C1AKB1</accession>
<reference evidence="4" key="1">
    <citation type="submission" date="2019-08" db="EMBL/GenBank/DDBJ databases">
        <title>Limnoglobus roseus gen. nov., sp. nov., a novel freshwater planctomycete with a giant genome from the family Gemmataceae.</title>
        <authorList>
            <person name="Kulichevskaya I.S."/>
            <person name="Naumoff D.G."/>
            <person name="Miroshnikov K."/>
            <person name="Ivanova A."/>
            <person name="Philippov D.A."/>
            <person name="Hakobyan A."/>
            <person name="Rijpstra I.C."/>
            <person name="Sinninghe Damste J.S."/>
            <person name="Liesack W."/>
            <person name="Dedysh S.N."/>
        </authorList>
    </citation>
    <scope>NUCLEOTIDE SEQUENCE [LARGE SCALE GENOMIC DNA]</scope>
    <source>
        <strain evidence="4">PX52</strain>
    </source>
</reference>
<organism evidence="3 4">
    <name type="scientific">Limnoglobus roseus</name>
    <dbReference type="NCBI Taxonomy" id="2598579"/>
    <lineage>
        <taxon>Bacteria</taxon>
        <taxon>Pseudomonadati</taxon>
        <taxon>Planctomycetota</taxon>
        <taxon>Planctomycetia</taxon>
        <taxon>Gemmatales</taxon>
        <taxon>Gemmataceae</taxon>
        <taxon>Limnoglobus</taxon>
    </lineage>
</organism>
<keyword evidence="1" id="KW-1188">Viral release from host cell</keyword>
<dbReference type="InterPro" id="IPR038713">
    <property type="entry name" value="Terminase_Gp1_N_sf"/>
</dbReference>
<protein>
    <submittedName>
        <fullName evidence="3">Terminase small subunit</fullName>
    </submittedName>
</protein>
<evidence type="ECO:0000313" key="4">
    <source>
        <dbReference type="Proteomes" id="UP000324974"/>
    </source>
</evidence>
<dbReference type="InterPro" id="IPR005335">
    <property type="entry name" value="Terminase_ssu"/>
</dbReference>
<dbReference type="PANTHER" id="PTHR41328:SF2">
    <property type="entry name" value="TERMINASE SMALL SUBUNIT"/>
    <property type="match status" value="1"/>
</dbReference>
<dbReference type="OrthoDB" id="1338457at2"/>
<dbReference type="Gene3D" id="1.10.10.1400">
    <property type="entry name" value="Terminase, small subunit, N-terminal DNA-binding domain, HTH motif"/>
    <property type="match status" value="1"/>
</dbReference>
<dbReference type="AlphaFoldDB" id="A0A5C1AKB1"/>
<evidence type="ECO:0000256" key="2">
    <source>
        <dbReference type="ARBA" id="ARBA00023219"/>
    </source>
</evidence>
<keyword evidence="2" id="KW-0231">Viral genome packaging</keyword>
<sequence>MNLTPKQEKFAQKYIELGNAAEAYRQSYDAKKMTDKTTWEAASRLLADSKVAARVNELKELHLKAHVVTVNRVLEEYARLAFADVRKAFDPKGNLKPIHEIPDDIAAAIAGIDIVENQCGASISAEGIRAVESYTKKLKFADKKGTLDSLAKHLGMFTDTIKVTHDYEEMTDDELIALARSKGIVTGENSPL</sequence>
<dbReference type="EMBL" id="CP042425">
    <property type="protein sequence ID" value="QEL19330.1"/>
    <property type="molecule type" value="Genomic_DNA"/>
</dbReference>
<evidence type="ECO:0000313" key="3">
    <source>
        <dbReference type="EMBL" id="QEL19330.1"/>
    </source>
</evidence>
<dbReference type="RefSeq" id="WP_149113730.1">
    <property type="nucleotide sequence ID" value="NZ_CP042425.1"/>
</dbReference>
<dbReference type="PANTHER" id="PTHR41328">
    <property type="entry name" value="TERMINASE SMALL SUBUNIT-RELATED"/>
    <property type="match status" value="1"/>
</dbReference>
<keyword evidence="4" id="KW-1185">Reference proteome</keyword>
<dbReference type="Pfam" id="PF03592">
    <property type="entry name" value="Terminase_2"/>
    <property type="match status" value="1"/>
</dbReference>
<name>A0A5C1AKB1_9BACT</name>
<dbReference type="GO" id="GO:0051276">
    <property type="term" value="P:chromosome organization"/>
    <property type="evidence" value="ECO:0007669"/>
    <property type="project" value="InterPro"/>
</dbReference>
<proteinExistence type="predicted"/>
<evidence type="ECO:0000256" key="1">
    <source>
        <dbReference type="ARBA" id="ARBA00022612"/>
    </source>
</evidence>
<dbReference type="Proteomes" id="UP000324974">
    <property type="component" value="Chromosome"/>
</dbReference>
<gene>
    <name evidence="3" type="ORF">PX52LOC_06398</name>
</gene>
<dbReference type="KEGG" id="lrs:PX52LOC_06398"/>
<dbReference type="InterPro" id="IPR052404">
    <property type="entry name" value="SPP1-like_terminase"/>
</dbReference>